<proteinExistence type="predicted"/>
<evidence type="ECO:0000256" key="5">
    <source>
        <dbReference type="SAM" id="Phobius"/>
    </source>
</evidence>
<dbReference type="EMBL" id="KV878980">
    <property type="protein sequence ID" value="OJJ98383.1"/>
    <property type="molecule type" value="Genomic_DNA"/>
</dbReference>
<organism evidence="7 8">
    <name type="scientific">Aspergillus aculeatus (strain ATCC 16872 / CBS 172.66 / WB 5094)</name>
    <dbReference type="NCBI Taxonomy" id="690307"/>
    <lineage>
        <taxon>Eukaryota</taxon>
        <taxon>Fungi</taxon>
        <taxon>Dikarya</taxon>
        <taxon>Ascomycota</taxon>
        <taxon>Pezizomycotina</taxon>
        <taxon>Eurotiomycetes</taxon>
        <taxon>Eurotiomycetidae</taxon>
        <taxon>Eurotiales</taxon>
        <taxon>Aspergillaceae</taxon>
        <taxon>Aspergillus</taxon>
        <taxon>Aspergillus subgen. Circumdati</taxon>
    </lineage>
</organism>
<comment type="subcellular location">
    <subcellularLocation>
        <location evidence="1">Membrane</location>
        <topology evidence="1">Multi-pass membrane protein</topology>
    </subcellularLocation>
</comment>
<dbReference type="InterPro" id="IPR036259">
    <property type="entry name" value="MFS_trans_sf"/>
</dbReference>
<evidence type="ECO:0000313" key="7">
    <source>
        <dbReference type="EMBL" id="OJJ98383.1"/>
    </source>
</evidence>
<feature type="transmembrane region" description="Helical" evidence="5">
    <location>
        <begin position="145"/>
        <end position="167"/>
    </location>
</feature>
<dbReference type="VEuPathDB" id="FungiDB:ASPACDRAFT_1857673"/>
<dbReference type="Gene3D" id="1.20.1250.20">
    <property type="entry name" value="MFS general substrate transporter like domains"/>
    <property type="match status" value="1"/>
</dbReference>
<evidence type="ECO:0000259" key="6">
    <source>
        <dbReference type="PROSITE" id="PS50850"/>
    </source>
</evidence>
<dbReference type="InterPro" id="IPR011701">
    <property type="entry name" value="MFS"/>
</dbReference>
<accession>A0A1L9WQC5</accession>
<dbReference type="InterPro" id="IPR020846">
    <property type="entry name" value="MFS_dom"/>
</dbReference>
<feature type="transmembrane region" description="Helical" evidence="5">
    <location>
        <begin position="100"/>
        <end position="125"/>
    </location>
</feature>
<dbReference type="PANTHER" id="PTHR42718">
    <property type="entry name" value="MAJOR FACILITATOR SUPERFAMILY MULTIDRUG TRANSPORTER MFSC"/>
    <property type="match status" value="1"/>
</dbReference>
<keyword evidence="2 5" id="KW-0812">Transmembrane</keyword>
<dbReference type="Proteomes" id="UP000184546">
    <property type="component" value="Unassembled WGS sequence"/>
</dbReference>
<dbReference type="PANTHER" id="PTHR42718:SF10">
    <property type="entry name" value="TRANSPORTER, PUTATIVE (AFU_ORTHOLOGUE AFUA_8G06760)-RELATED"/>
    <property type="match status" value="1"/>
</dbReference>
<evidence type="ECO:0000256" key="1">
    <source>
        <dbReference type="ARBA" id="ARBA00004141"/>
    </source>
</evidence>
<dbReference type="OrthoDB" id="2130629at2759"/>
<reference evidence="8" key="1">
    <citation type="journal article" date="2017" name="Genome Biol.">
        <title>Comparative genomics reveals high biological diversity and specific adaptations in the industrially and medically important fungal genus Aspergillus.</title>
        <authorList>
            <person name="de Vries R.P."/>
            <person name="Riley R."/>
            <person name="Wiebenga A."/>
            <person name="Aguilar-Osorio G."/>
            <person name="Amillis S."/>
            <person name="Uchima C.A."/>
            <person name="Anderluh G."/>
            <person name="Asadollahi M."/>
            <person name="Askin M."/>
            <person name="Barry K."/>
            <person name="Battaglia E."/>
            <person name="Bayram O."/>
            <person name="Benocci T."/>
            <person name="Braus-Stromeyer S.A."/>
            <person name="Caldana C."/>
            <person name="Canovas D."/>
            <person name="Cerqueira G.C."/>
            <person name="Chen F."/>
            <person name="Chen W."/>
            <person name="Choi C."/>
            <person name="Clum A."/>
            <person name="Dos Santos R.A."/>
            <person name="Damasio A.R."/>
            <person name="Diallinas G."/>
            <person name="Emri T."/>
            <person name="Fekete E."/>
            <person name="Flipphi M."/>
            <person name="Freyberg S."/>
            <person name="Gallo A."/>
            <person name="Gournas C."/>
            <person name="Habgood R."/>
            <person name="Hainaut M."/>
            <person name="Harispe M.L."/>
            <person name="Henrissat B."/>
            <person name="Hilden K.S."/>
            <person name="Hope R."/>
            <person name="Hossain A."/>
            <person name="Karabika E."/>
            <person name="Karaffa L."/>
            <person name="Karanyi Z."/>
            <person name="Krasevec N."/>
            <person name="Kuo A."/>
            <person name="Kusch H."/>
            <person name="LaButti K."/>
            <person name="Lagendijk E.L."/>
            <person name="Lapidus A."/>
            <person name="Levasseur A."/>
            <person name="Lindquist E."/>
            <person name="Lipzen A."/>
            <person name="Logrieco A.F."/>
            <person name="MacCabe A."/>
            <person name="Maekelae M.R."/>
            <person name="Malavazi I."/>
            <person name="Melin P."/>
            <person name="Meyer V."/>
            <person name="Mielnichuk N."/>
            <person name="Miskei M."/>
            <person name="Molnar A.P."/>
            <person name="Mule G."/>
            <person name="Ngan C.Y."/>
            <person name="Orejas M."/>
            <person name="Orosz E."/>
            <person name="Ouedraogo J.P."/>
            <person name="Overkamp K.M."/>
            <person name="Park H.-S."/>
            <person name="Perrone G."/>
            <person name="Piumi F."/>
            <person name="Punt P.J."/>
            <person name="Ram A.F."/>
            <person name="Ramon A."/>
            <person name="Rauscher S."/>
            <person name="Record E."/>
            <person name="Riano-Pachon D.M."/>
            <person name="Robert V."/>
            <person name="Roehrig J."/>
            <person name="Ruller R."/>
            <person name="Salamov A."/>
            <person name="Salih N.S."/>
            <person name="Samson R.A."/>
            <person name="Sandor E."/>
            <person name="Sanguinetti M."/>
            <person name="Schuetze T."/>
            <person name="Sepcic K."/>
            <person name="Shelest E."/>
            <person name="Sherlock G."/>
            <person name="Sophianopoulou V."/>
            <person name="Squina F.M."/>
            <person name="Sun H."/>
            <person name="Susca A."/>
            <person name="Todd R.B."/>
            <person name="Tsang A."/>
            <person name="Unkles S.E."/>
            <person name="van de Wiele N."/>
            <person name="van Rossen-Uffink D."/>
            <person name="Oliveira J.V."/>
            <person name="Vesth T.C."/>
            <person name="Visser J."/>
            <person name="Yu J.-H."/>
            <person name="Zhou M."/>
            <person name="Andersen M.R."/>
            <person name="Archer D.B."/>
            <person name="Baker S.E."/>
            <person name="Benoit I."/>
            <person name="Brakhage A.A."/>
            <person name="Braus G.H."/>
            <person name="Fischer R."/>
            <person name="Frisvad J.C."/>
            <person name="Goldman G.H."/>
            <person name="Houbraken J."/>
            <person name="Oakley B."/>
            <person name="Pocsi I."/>
            <person name="Scazzocchio C."/>
            <person name="Seiboth B."/>
            <person name="vanKuyk P.A."/>
            <person name="Wortman J."/>
            <person name="Dyer P.S."/>
            <person name="Grigoriev I.V."/>
        </authorList>
    </citation>
    <scope>NUCLEOTIDE SEQUENCE [LARGE SCALE GENOMIC DNA]</scope>
    <source>
        <strain evidence="8">ATCC 16872 / CBS 172.66 / WB 5094</strain>
    </source>
</reference>
<feature type="domain" description="Major facilitator superfamily (MFS) profile" evidence="6">
    <location>
        <begin position="6"/>
        <end position="274"/>
    </location>
</feature>
<name>A0A1L9WQC5_ASPA1</name>
<feature type="transmembrane region" description="Helical" evidence="5">
    <location>
        <begin position="46"/>
        <end position="65"/>
    </location>
</feature>
<dbReference type="GO" id="GO:0022857">
    <property type="term" value="F:transmembrane transporter activity"/>
    <property type="evidence" value="ECO:0007669"/>
    <property type="project" value="InterPro"/>
</dbReference>
<keyword evidence="3 5" id="KW-1133">Transmembrane helix</keyword>
<feature type="transmembrane region" description="Helical" evidence="5">
    <location>
        <begin position="7"/>
        <end position="34"/>
    </location>
</feature>
<protein>
    <recommendedName>
        <fullName evidence="6">Major facilitator superfamily (MFS) profile domain-containing protein</fullName>
    </recommendedName>
</protein>
<dbReference type="PROSITE" id="PS50850">
    <property type="entry name" value="MFS"/>
    <property type="match status" value="1"/>
</dbReference>
<dbReference type="AlphaFoldDB" id="A0A1L9WQC5"/>
<evidence type="ECO:0000256" key="4">
    <source>
        <dbReference type="ARBA" id="ARBA00023136"/>
    </source>
</evidence>
<evidence type="ECO:0000256" key="3">
    <source>
        <dbReference type="ARBA" id="ARBA00022989"/>
    </source>
</evidence>
<dbReference type="GeneID" id="30971378"/>
<gene>
    <name evidence="7" type="ORF">ASPACDRAFT_1857673</name>
</gene>
<dbReference type="Pfam" id="PF07690">
    <property type="entry name" value="MFS_1"/>
    <property type="match status" value="1"/>
</dbReference>
<evidence type="ECO:0000256" key="2">
    <source>
        <dbReference type="ARBA" id="ARBA00022692"/>
    </source>
</evidence>
<dbReference type="RefSeq" id="XP_020054723.1">
    <property type="nucleotide sequence ID" value="XM_020197564.1"/>
</dbReference>
<evidence type="ECO:0000313" key="8">
    <source>
        <dbReference type="Proteomes" id="UP000184546"/>
    </source>
</evidence>
<feature type="transmembrane region" description="Helical" evidence="5">
    <location>
        <begin position="221"/>
        <end position="244"/>
    </location>
</feature>
<sequence length="274" mass="29317">MSTSRMVAIITCITCITGLGNLLAGLLTVCIPTISTELQIPAALQLWPTSAFALAYGCTLLPFGAATDILGCRRACLLGGLIQTASAVGAGLARISTQLIALRVVAGIAVSFCLPGAVGVTANVFPANQNPRRRTTSGTDESTTFASPLNILLLCIATLLIPAFIYWMHRQTRRNRPALIHNTLWTNLPFTSICITVFLLWGTLNAGEQLTALYLQDVRDVSALTFSLYFLPAPICGLLMNVAIGALLPYLRPSVTVPAGCLAERRPELRRFLS</sequence>
<dbReference type="SUPFAM" id="SSF103473">
    <property type="entry name" value="MFS general substrate transporter"/>
    <property type="match status" value="1"/>
</dbReference>
<dbReference type="GO" id="GO:0016020">
    <property type="term" value="C:membrane"/>
    <property type="evidence" value="ECO:0007669"/>
    <property type="project" value="UniProtKB-SubCell"/>
</dbReference>
<keyword evidence="4 5" id="KW-0472">Membrane</keyword>
<keyword evidence="8" id="KW-1185">Reference proteome</keyword>
<feature type="transmembrane region" description="Helical" evidence="5">
    <location>
        <begin position="179"/>
        <end position="201"/>
    </location>
</feature>